<dbReference type="InterPro" id="IPR015797">
    <property type="entry name" value="NUDIX_hydrolase-like_dom_sf"/>
</dbReference>
<comment type="similarity">
    <text evidence="7">Belongs to the Nudix hydrolase family. NUDT16 subfamily.</text>
</comment>
<dbReference type="OrthoDB" id="5950381at2759"/>
<keyword evidence="5" id="KW-0546">Nucleotide metabolism</keyword>
<evidence type="ECO:0000256" key="12">
    <source>
        <dbReference type="ARBA" id="ARBA00042015"/>
    </source>
</evidence>
<dbReference type="GO" id="GO:0030515">
    <property type="term" value="F:snoRNA binding"/>
    <property type="evidence" value="ECO:0007669"/>
    <property type="project" value="TreeGrafter"/>
</dbReference>
<keyword evidence="4" id="KW-0694">RNA-binding</keyword>
<name>A0A1D1VRY2_RAMVA</name>
<dbReference type="EMBL" id="BDGG01000010">
    <property type="protein sequence ID" value="GAV04332.1"/>
    <property type="molecule type" value="Genomic_DNA"/>
</dbReference>
<dbReference type="InterPro" id="IPR000086">
    <property type="entry name" value="NUDIX_hydrolase_dom"/>
</dbReference>
<dbReference type="GO" id="GO:1990003">
    <property type="term" value="F:IDP phosphatase activity"/>
    <property type="evidence" value="ECO:0007669"/>
    <property type="project" value="UniProtKB-EC"/>
</dbReference>
<dbReference type="Gene3D" id="3.90.79.10">
    <property type="entry name" value="Nucleoside Triphosphate Pyrophosphohydrolase"/>
    <property type="match status" value="1"/>
</dbReference>
<dbReference type="GO" id="GO:0140933">
    <property type="term" value="F:5'-(N(7)-methylguanosine 5'-triphospho)-[mRNA] hydrolase activity"/>
    <property type="evidence" value="ECO:0007669"/>
    <property type="project" value="UniProtKB-EC"/>
</dbReference>
<comment type="catalytic activity">
    <reaction evidence="14">
        <text>a 5'-end (N(7)-methyl 5'-triphosphoguanosine)-ribonucleoside in mRNA + H2O = N(7)-methyl-GDP + a 5'-end phospho-ribonucleoside in mRNA + 2 H(+)</text>
        <dbReference type="Rhea" id="RHEA:67484"/>
        <dbReference type="Rhea" id="RHEA-COMP:15692"/>
        <dbReference type="Rhea" id="RHEA-COMP:17167"/>
        <dbReference type="ChEBI" id="CHEBI:15377"/>
        <dbReference type="ChEBI" id="CHEBI:15378"/>
        <dbReference type="ChEBI" id="CHEBI:63714"/>
        <dbReference type="ChEBI" id="CHEBI:138282"/>
        <dbReference type="ChEBI" id="CHEBI:156461"/>
        <dbReference type="EC" id="3.6.1.62"/>
    </reaction>
    <physiologicalReaction direction="left-to-right" evidence="14">
        <dbReference type="Rhea" id="RHEA:67485"/>
    </physiologicalReaction>
</comment>
<dbReference type="PANTHER" id="PTHR31699">
    <property type="entry name" value="NUDIX T16 FAMILY MEMBER"/>
    <property type="match status" value="1"/>
</dbReference>
<accession>A0A1D1VRY2</accession>
<dbReference type="STRING" id="947166.A0A1D1VRY2"/>
<dbReference type="InterPro" id="IPR054754">
    <property type="entry name" value="NudT16"/>
</dbReference>
<evidence type="ECO:0000256" key="2">
    <source>
        <dbReference type="ARBA" id="ARBA00004604"/>
    </source>
</evidence>
<feature type="compositionally biased region" description="Basic and acidic residues" evidence="17">
    <location>
        <begin position="230"/>
        <end position="242"/>
    </location>
</feature>
<dbReference type="AlphaFoldDB" id="A0A1D1VRY2"/>
<evidence type="ECO:0000256" key="13">
    <source>
        <dbReference type="ARBA" id="ARBA00043162"/>
    </source>
</evidence>
<evidence type="ECO:0000256" key="3">
    <source>
        <dbReference type="ARBA" id="ARBA00004642"/>
    </source>
</evidence>
<keyword evidence="20" id="KW-1185">Reference proteome</keyword>
<evidence type="ECO:0000313" key="19">
    <source>
        <dbReference type="EMBL" id="GAV04332.1"/>
    </source>
</evidence>
<comment type="catalytic activity">
    <reaction evidence="16">
        <text>dIDP + H2O = dIMP + phosphate + H(+)</text>
        <dbReference type="Rhea" id="RHEA:35211"/>
        <dbReference type="ChEBI" id="CHEBI:15377"/>
        <dbReference type="ChEBI" id="CHEBI:15378"/>
        <dbReference type="ChEBI" id="CHEBI:43474"/>
        <dbReference type="ChEBI" id="CHEBI:61194"/>
        <dbReference type="ChEBI" id="CHEBI:62286"/>
        <dbReference type="EC" id="3.6.1.64"/>
    </reaction>
    <physiologicalReaction direction="left-to-right" evidence="16">
        <dbReference type="Rhea" id="RHEA:35212"/>
    </physiologicalReaction>
</comment>
<evidence type="ECO:0000256" key="14">
    <source>
        <dbReference type="ARBA" id="ARBA00047661"/>
    </source>
</evidence>
<evidence type="ECO:0000256" key="6">
    <source>
        <dbReference type="ARBA" id="ARBA00023242"/>
    </source>
</evidence>
<comment type="subcellular location">
    <subcellularLocation>
        <location evidence="2">Nucleus</location>
        <location evidence="2">Nucleolus</location>
    </subcellularLocation>
    <subcellularLocation>
        <location evidence="3">Nucleus</location>
        <location evidence="3">Nucleoplasm</location>
    </subcellularLocation>
</comment>
<evidence type="ECO:0000256" key="16">
    <source>
        <dbReference type="ARBA" id="ARBA00048945"/>
    </source>
</evidence>
<comment type="caution">
    <text evidence="19">The sequence shown here is derived from an EMBL/GenBank/DDBJ whole genome shotgun (WGS) entry which is preliminary data.</text>
</comment>
<dbReference type="GO" id="GO:0006402">
    <property type="term" value="P:mRNA catabolic process"/>
    <property type="evidence" value="ECO:0007669"/>
    <property type="project" value="TreeGrafter"/>
</dbReference>
<reference evidence="19 20" key="1">
    <citation type="journal article" date="2016" name="Nat. Commun.">
        <title>Extremotolerant tardigrade genome and improved radiotolerance of human cultured cells by tardigrade-unique protein.</title>
        <authorList>
            <person name="Hashimoto T."/>
            <person name="Horikawa D.D."/>
            <person name="Saito Y."/>
            <person name="Kuwahara H."/>
            <person name="Kozuka-Hata H."/>
            <person name="Shin-I T."/>
            <person name="Minakuchi Y."/>
            <person name="Ohishi K."/>
            <person name="Motoyama A."/>
            <person name="Aizu T."/>
            <person name="Enomoto A."/>
            <person name="Kondo K."/>
            <person name="Tanaka S."/>
            <person name="Hara Y."/>
            <person name="Koshikawa S."/>
            <person name="Sagara H."/>
            <person name="Miura T."/>
            <person name="Yokobori S."/>
            <person name="Miyagawa K."/>
            <person name="Suzuki Y."/>
            <person name="Kubo T."/>
            <person name="Oyama M."/>
            <person name="Kohara Y."/>
            <person name="Fujiyama A."/>
            <person name="Arakawa K."/>
            <person name="Katayama T."/>
            <person name="Toyoda A."/>
            <person name="Kunieda T."/>
        </authorList>
    </citation>
    <scope>NUCLEOTIDE SEQUENCE [LARGE SCALE GENOMIC DNA]</scope>
    <source>
        <strain evidence="19 20">YOKOZUNA-1</strain>
    </source>
</reference>
<evidence type="ECO:0000256" key="11">
    <source>
        <dbReference type="ARBA" id="ARBA00041656"/>
    </source>
</evidence>
<feature type="region of interest" description="Disordered" evidence="17">
    <location>
        <begin position="230"/>
        <end position="258"/>
    </location>
</feature>
<evidence type="ECO:0000256" key="4">
    <source>
        <dbReference type="ARBA" id="ARBA00022884"/>
    </source>
</evidence>
<evidence type="ECO:0000256" key="10">
    <source>
        <dbReference type="ARBA" id="ARBA00041450"/>
    </source>
</evidence>
<gene>
    <name evidence="19" type="primary">RvY_14629-1</name>
    <name evidence="19" type="synonym">RvY_14629.1</name>
    <name evidence="19" type="ORF">RvY_14629</name>
</gene>
<dbReference type="Proteomes" id="UP000186922">
    <property type="component" value="Unassembled WGS sequence"/>
</dbReference>
<evidence type="ECO:0000256" key="17">
    <source>
        <dbReference type="SAM" id="MobiDB-lite"/>
    </source>
</evidence>
<dbReference type="GO" id="GO:1990174">
    <property type="term" value="F:phosphodiesterase decapping endonuclease activity"/>
    <property type="evidence" value="ECO:0007669"/>
    <property type="project" value="TreeGrafter"/>
</dbReference>
<evidence type="ECO:0000256" key="7">
    <source>
        <dbReference type="ARBA" id="ARBA00038173"/>
    </source>
</evidence>
<dbReference type="GO" id="GO:0016077">
    <property type="term" value="P:sno(s)RNA catabolic process"/>
    <property type="evidence" value="ECO:0007669"/>
    <property type="project" value="TreeGrafter"/>
</dbReference>
<dbReference type="PROSITE" id="PS51462">
    <property type="entry name" value="NUDIX"/>
    <property type="match status" value="1"/>
</dbReference>
<organism evidence="19 20">
    <name type="scientific">Ramazzottius varieornatus</name>
    <name type="common">Water bear</name>
    <name type="synonym">Tardigrade</name>
    <dbReference type="NCBI Taxonomy" id="947166"/>
    <lineage>
        <taxon>Eukaryota</taxon>
        <taxon>Metazoa</taxon>
        <taxon>Ecdysozoa</taxon>
        <taxon>Tardigrada</taxon>
        <taxon>Eutardigrada</taxon>
        <taxon>Parachela</taxon>
        <taxon>Hypsibioidea</taxon>
        <taxon>Ramazzottiidae</taxon>
        <taxon>Ramazzottius</taxon>
    </lineage>
</organism>
<dbReference type="GO" id="GO:0009117">
    <property type="term" value="P:nucleotide metabolic process"/>
    <property type="evidence" value="ECO:0007669"/>
    <property type="project" value="UniProtKB-KW"/>
</dbReference>
<evidence type="ECO:0000256" key="15">
    <source>
        <dbReference type="ARBA" id="ARBA00047875"/>
    </source>
</evidence>
<feature type="compositionally biased region" description="Polar residues" evidence="17">
    <location>
        <begin position="243"/>
        <end position="258"/>
    </location>
</feature>
<evidence type="ECO:0000256" key="9">
    <source>
        <dbReference type="ARBA" id="ARBA00039871"/>
    </source>
</evidence>
<dbReference type="GO" id="GO:0005730">
    <property type="term" value="C:nucleolus"/>
    <property type="evidence" value="ECO:0007669"/>
    <property type="project" value="UniProtKB-SubCell"/>
</dbReference>
<keyword evidence="6" id="KW-0539">Nucleus</keyword>
<evidence type="ECO:0000256" key="8">
    <source>
        <dbReference type="ARBA" id="ARBA00038899"/>
    </source>
</evidence>
<evidence type="ECO:0000256" key="5">
    <source>
        <dbReference type="ARBA" id="ARBA00023080"/>
    </source>
</evidence>
<dbReference type="EC" id="3.6.1.64" evidence="8"/>
<sequence>MSKVPPAVAAAPDFPWGQVQQLNYQDANTGTIVQACHAMIYARTNAKFVSQLPCKAWVMMQMRFDGKLGFPGGIVSDLAVPDATLEEGLNRELEEEMALDMSRFAFNSSHYVVSHYCPRANLILNFYAQEVSEQAFKEIELNALKAEEYGHESLGVIRIPLYTLDDGHNGFPAFLQNQFAGTSVLQVVIGLVTQEIFTLDDLSAFSAVLPKHHGYKRLFEDAVRSYKERKSGNVAEHVEQNDKVANSGQSFDRPQTVQ</sequence>
<feature type="domain" description="Nudix hydrolase" evidence="18">
    <location>
        <begin position="31"/>
        <end position="181"/>
    </location>
</feature>
<comment type="cofactor">
    <cofactor evidence="1">
        <name>Co(2+)</name>
        <dbReference type="ChEBI" id="CHEBI:48828"/>
    </cofactor>
</comment>
<evidence type="ECO:0000313" key="20">
    <source>
        <dbReference type="Proteomes" id="UP000186922"/>
    </source>
</evidence>
<evidence type="ECO:0000256" key="1">
    <source>
        <dbReference type="ARBA" id="ARBA00001941"/>
    </source>
</evidence>
<dbReference type="PANTHER" id="PTHR31699:SF1">
    <property type="entry name" value="U8 SNORNA-DECAPPING ENZYME"/>
    <property type="match status" value="1"/>
</dbReference>
<evidence type="ECO:0000259" key="18">
    <source>
        <dbReference type="PROSITE" id="PS51462"/>
    </source>
</evidence>
<comment type="catalytic activity">
    <reaction evidence="15">
        <text>IDP + H2O = IMP + phosphate + H(+)</text>
        <dbReference type="Rhea" id="RHEA:35207"/>
        <dbReference type="ChEBI" id="CHEBI:15377"/>
        <dbReference type="ChEBI" id="CHEBI:15378"/>
        <dbReference type="ChEBI" id="CHEBI:43474"/>
        <dbReference type="ChEBI" id="CHEBI:58053"/>
        <dbReference type="ChEBI" id="CHEBI:58280"/>
        <dbReference type="EC" id="3.6.1.64"/>
    </reaction>
    <physiologicalReaction direction="left-to-right" evidence="15">
        <dbReference type="Rhea" id="RHEA:35208"/>
    </physiologicalReaction>
</comment>
<dbReference type="Pfam" id="PF22327">
    <property type="entry name" value="Nudt16-like"/>
    <property type="match status" value="1"/>
</dbReference>
<dbReference type="SUPFAM" id="SSF55811">
    <property type="entry name" value="Nudix"/>
    <property type="match status" value="1"/>
</dbReference>
<dbReference type="GO" id="GO:0005654">
    <property type="term" value="C:nucleoplasm"/>
    <property type="evidence" value="ECO:0007669"/>
    <property type="project" value="UniProtKB-SubCell"/>
</dbReference>
<proteinExistence type="inferred from homology"/>
<protein>
    <recommendedName>
        <fullName evidence="9">U8 snoRNA-decapping enzyme</fullName>
        <ecNumber evidence="8">3.6.1.64</ecNumber>
    </recommendedName>
    <alternativeName>
        <fullName evidence="12">IDP phosphatase</fullName>
    </alternativeName>
    <alternativeName>
        <fullName evidence="10">Inosine diphosphate phosphatase</fullName>
    </alternativeName>
    <alternativeName>
        <fullName evidence="11">Nucleoside diphosphate-linked moiety X motif 16</fullName>
    </alternativeName>
    <alternativeName>
        <fullName evidence="13">m7GpppN-mRNA hydrolase</fullName>
    </alternativeName>
</protein>